<dbReference type="GO" id="GO:0046872">
    <property type="term" value="F:metal ion binding"/>
    <property type="evidence" value="ECO:0007669"/>
    <property type="project" value="UniProtKB-KW"/>
</dbReference>
<evidence type="ECO:0000256" key="2">
    <source>
        <dbReference type="ARBA" id="ARBA00006333"/>
    </source>
</evidence>
<evidence type="ECO:0000313" key="5">
    <source>
        <dbReference type="EMBL" id="RAL11513.1"/>
    </source>
</evidence>
<dbReference type="STRING" id="1450537.A0A395HVR7"/>
<comment type="cofactor">
    <cofactor evidence="1 4">
        <name>Mg(2+)</name>
        <dbReference type="ChEBI" id="CHEBI:18420"/>
    </cofactor>
</comment>
<evidence type="ECO:0000256" key="3">
    <source>
        <dbReference type="ARBA" id="ARBA00022842"/>
    </source>
</evidence>
<dbReference type="AlphaFoldDB" id="A0A395HVR7"/>
<accession>A0A395HVR7</accession>
<dbReference type="RefSeq" id="XP_025550667.1">
    <property type="nucleotide sequence ID" value="XM_025696376.1"/>
</dbReference>
<dbReference type="Pfam" id="PF19086">
    <property type="entry name" value="Terpene_syn_C_2"/>
    <property type="match status" value="1"/>
</dbReference>
<proteinExistence type="inferred from homology"/>
<dbReference type="EC" id="4.2.3.-" evidence="4"/>
<keyword evidence="3 4" id="KW-0460">Magnesium</keyword>
<dbReference type="GO" id="GO:0008299">
    <property type="term" value="P:isoprenoid biosynthetic process"/>
    <property type="evidence" value="ECO:0007669"/>
    <property type="project" value="UniProtKB-ARBA"/>
</dbReference>
<protein>
    <recommendedName>
        <fullName evidence="4">Terpene synthase</fullName>
        <ecNumber evidence="4">4.2.3.-</ecNumber>
    </recommendedName>
</protein>
<comment type="similarity">
    <text evidence="2 4">Belongs to the terpene synthase family.</text>
</comment>
<dbReference type="InterPro" id="IPR034686">
    <property type="entry name" value="Terpene_cyclase-like_2"/>
</dbReference>
<dbReference type="GeneID" id="37200665"/>
<dbReference type="Gene3D" id="1.10.600.10">
    <property type="entry name" value="Farnesyl Diphosphate Synthase"/>
    <property type="match status" value="2"/>
</dbReference>
<dbReference type="InterPro" id="IPR008949">
    <property type="entry name" value="Isoprenoid_synthase_dom_sf"/>
</dbReference>
<dbReference type="PANTHER" id="PTHR35201">
    <property type="entry name" value="TERPENE SYNTHASE"/>
    <property type="match status" value="1"/>
</dbReference>
<evidence type="ECO:0000256" key="1">
    <source>
        <dbReference type="ARBA" id="ARBA00001946"/>
    </source>
</evidence>
<keyword evidence="6" id="KW-1185">Reference proteome</keyword>
<reference evidence="5 6" key="1">
    <citation type="submission" date="2018-02" db="EMBL/GenBank/DDBJ databases">
        <title>The genomes of Aspergillus section Nigri reveals drivers in fungal speciation.</title>
        <authorList>
            <consortium name="DOE Joint Genome Institute"/>
            <person name="Vesth T.C."/>
            <person name="Nybo J."/>
            <person name="Theobald S."/>
            <person name="Brandl J."/>
            <person name="Frisvad J.C."/>
            <person name="Nielsen K.F."/>
            <person name="Lyhne E.K."/>
            <person name="Kogle M.E."/>
            <person name="Kuo A."/>
            <person name="Riley R."/>
            <person name="Clum A."/>
            <person name="Nolan M."/>
            <person name="Lipzen A."/>
            <person name="Salamov A."/>
            <person name="Henrissat B."/>
            <person name="Wiebenga A."/>
            <person name="De vries R.P."/>
            <person name="Grigoriev I.V."/>
            <person name="Mortensen U.H."/>
            <person name="Andersen M.R."/>
            <person name="Baker S.E."/>
        </authorList>
    </citation>
    <scope>NUCLEOTIDE SEQUENCE [LARGE SCALE GENOMIC DNA]</scope>
    <source>
        <strain evidence="5 6">CBS 101889</strain>
    </source>
</reference>
<dbReference type="SUPFAM" id="SSF48576">
    <property type="entry name" value="Terpenoid synthases"/>
    <property type="match status" value="1"/>
</dbReference>
<dbReference type="GO" id="GO:0010333">
    <property type="term" value="F:terpene synthase activity"/>
    <property type="evidence" value="ECO:0007669"/>
    <property type="project" value="InterPro"/>
</dbReference>
<dbReference type="EMBL" id="KZ824288">
    <property type="protein sequence ID" value="RAL11513.1"/>
    <property type="molecule type" value="Genomic_DNA"/>
</dbReference>
<sequence>MIEGQTLQVPDLVASLYSEWTVERHPDEEQLRHELEDDFVVRWCPDPEKRRKMRKGDFAQVAGYFWAGSSLERIRPLAEFMYWYFIWDDEIDCGDLQSDKIGKSLQTGHSREALARYAASMYNFVNAVCNVQQQWMTNFPPWEEYMETRMQTVGIYPCLMTMEYAYGLNTPNWVYNHPSIHAMFQETAFSCIIVNDIVSLQKELIAIPTNNTGHRATQIVDQIDSVIPLKMFHGGHRDAQTALNEVLGELKESRVRLDEAERSFLSSAEYCGVEWRQQRDDIAVLIQGCKNAILGNLKWSSVLSEIGLDGCGRLTVD</sequence>
<evidence type="ECO:0000313" key="6">
    <source>
        <dbReference type="Proteomes" id="UP000248961"/>
    </source>
</evidence>
<name>A0A395HVR7_ASPHC</name>
<dbReference type="OrthoDB" id="2861623at2759"/>
<gene>
    <name evidence="5" type="ORF">BO97DRAFT_415096</name>
</gene>
<dbReference type="PANTHER" id="PTHR35201:SF4">
    <property type="entry name" value="BETA-PINACENE SYNTHASE-RELATED"/>
    <property type="match status" value="1"/>
</dbReference>
<dbReference type="VEuPathDB" id="FungiDB:BO97DRAFT_415096"/>
<evidence type="ECO:0000256" key="4">
    <source>
        <dbReference type="RuleBase" id="RU366034"/>
    </source>
</evidence>
<organism evidence="5 6">
    <name type="scientific">Aspergillus homomorphus (strain CBS 101889)</name>
    <dbReference type="NCBI Taxonomy" id="1450537"/>
    <lineage>
        <taxon>Eukaryota</taxon>
        <taxon>Fungi</taxon>
        <taxon>Dikarya</taxon>
        <taxon>Ascomycota</taxon>
        <taxon>Pezizomycotina</taxon>
        <taxon>Eurotiomycetes</taxon>
        <taxon>Eurotiomycetidae</taxon>
        <taxon>Eurotiales</taxon>
        <taxon>Aspergillaceae</taxon>
        <taxon>Aspergillus</taxon>
        <taxon>Aspergillus subgen. Circumdati</taxon>
    </lineage>
</organism>
<dbReference type="Proteomes" id="UP000248961">
    <property type="component" value="Unassembled WGS sequence"/>
</dbReference>
<keyword evidence="4" id="KW-0456">Lyase</keyword>
<keyword evidence="4" id="KW-0479">Metal-binding</keyword>